<comment type="caution">
    <text evidence="1">The sequence shown here is derived from an EMBL/GenBank/DDBJ whole genome shotgun (WGS) entry which is preliminary data.</text>
</comment>
<proteinExistence type="predicted"/>
<dbReference type="EMBL" id="JASBWU010000013">
    <property type="protein sequence ID" value="KAJ9116970.1"/>
    <property type="molecule type" value="Genomic_DNA"/>
</dbReference>
<name>A0ACC2X0P6_9TREE</name>
<evidence type="ECO:0000313" key="1">
    <source>
        <dbReference type="EMBL" id="KAJ9116970.1"/>
    </source>
</evidence>
<organism evidence="1 2">
    <name type="scientific">Naganishia vaughanmartiniae</name>
    <dbReference type="NCBI Taxonomy" id="1424756"/>
    <lineage>
        <taxon>Eukaryota</taxon>
        <taxon>Fungi</taxon>
        <taxon>Dikarya</taxon>
        <taxon>Basidiomycota</taxon>
        <taxon>Agaricomycotina</taxon>
        <taxon>Tremellomycetes</taxon>
        <taxon>Filobasidiales</taxon>
        <taxon>Filobasidiaceae</taxon>
        <taxon>Naganishia</taxon>
    </lineage>
</organism>
<sequence length="489" mass="53331">MPTTRAQSVRSSSRTASPEFQSYAESHSSQQSTSTPISQSHRNLRSSGQPAEHVDVEHIDVSHLSREARALLEDDLAHTPGSQGSPRLTRSSARSASATPSKTSARSSSKTRKGKPNSTRKIADISVTEDEEDHVARVQLVEPVVEIPSLSQDQRNAVLDDAEPVLVVEVEEWRSNLKLSNASQADVGGLTEQEGVSDVSNEARAQLDADTDSGSESDDSTASGGTARTATPRRYGLSSRAAVELEDEEDLDDMFQRALDQARGAAKVDEPGLEDDLQADVMMVGEKTVKERPIPGLSVPVIPRYDLEQSSTAQHRRQKDTGEGSSKGNGRATMASVTAKDIELERDTTAYQPEISRKQKMKQPKPHSANEAWAALPPIPSSILPQMRRDYQAMNLANSLDPKRFMKGGAKSTKIPENFAIGTIINPPKKLQSTTLTKERKYNPGSIVQTLVADSELGSYAKRKYNDFAGSRMANGRGQGWKKRKGEDW</sequence>
<keyword evidence="2" id="KW-1185">Reference proteome</keyword>
<reference evidence="1" key="1">
    <citation type="submission" date="2023-04" db="EMBL/GenBank/DDBJ databases">
        <title>Draft Genome sequencing of Naganishia species isolated from polar environments using Oxford Nanopore Technology.</title>
        <authorList>
            <person name="Leo P."/>
            <person name="Venkateswaran K."/>
        </authorList>
    </citation>
    <scope>NUCLEOTIDE SEQUENCE</scope>
    <source>
        <strain evidence="1">MNA-CCFEE 5425</strain>
    </source>
</reference>
<evidence type="ECO:0000313" key="2">
    <source>
        <dbReference type="Proteomes" id="UP001243375"/>
    </source>
</evidence>
<dbReference type="Proteomes" id="UP001243375">
    <property type="component" value="Unassembled WGS sequence"/>
</dbReference>
<accession>A0ACC2X0P6</accession>
<gene>
    <name evidence="1" type="ORF">QFC22_004628</name>
</gene>
<protein>
    <submittedName>
        <fullName evidence="1">Uncharacterized protein</fullName>
    </submittedName>
</protein>